<dbReference type="Proteomes" id="UP000255265">
    <property type="component" value="Unassembled WGS sequence"/>
</dbReference>
<reference evidence="2 3" key="1">
    <citation type="submission" date="2018-07" db="EMBL/GenBank/DDBJ databases">
        <title>Genomic Encyclopedia of Type Strains, Phase IV (KMG-IV): sequencing the most valuable type-strain genomes for metagenomic binning, comparative biology and taxonomic classification.</title>
        <authorList>
            <person name="Goeker M."/>
        </authorList>
    </citation>
    <scope>NUCLEOTIDE SEQUENCE [LARGE SCALE GENOMIC DNA]</scope>
    <source>
        <strain evidence="2 3">DSM 21352</strain>
    </source>
</reference>
<dbReference type="InterPro" id="IPR007374">
    <property type="entry name" value="ASCH_domain"/>
</dbReference>
<dbReference type="Gene3D" id="2.30.130.30">
    <property type="entry name" value="Hypothetical protein"/>
    <property type="match status" value="1"/>
</dbReference>
<dbReference type="SUPFAM" id="SSF88697">
    <property type="entry name" value="PUA domain-like"/>
    <property type="match status" value="1"/>
</dbReference>
<dbReference type="InterPro" id="IPR015947">
    <property type="entry name" value="PUA-like_sf"/>
</dbReference>
<dbReference type="AlphaFoldDB" id="A0A370FIF2"/>
<dbReference type="EMBL" id="QQAV01000004">
    <property type="protein sequence ID" value="RDI25201.1"/>
    <property type="molecule type" value="Genomic_DNA"/>
</dbReference>
<feature type="domain" description="ASCH" evidence="1">
    <location>
        <begin position="5"/>
        <end position="86"/>
    </location>
</feature>
<organism evidence="2 3">
    <name type="scientific">Pseudacidovorax intermedius</name>
    <dbReference type="NCBI Taxonomy" id="433924"/>
    <lineage>
        <taxon>Bacteria</taxon>
        <taxon>Pseudomonadati</taxon>
        <taxon>Pseudomonadota</taxon>
        <taxon>Betaproteobacteria</taxon>
        <taxon>Burkholderiales</taxon>
        <taxon>Comamonadaceae</taxon>
        <taxon>Pseudacidovorax</taxon>
    </lineage>
</organism>
<evidence type="ECO:0000313" key="2">
    <source>
        <dbReference type="EMBL" id="RDI25201.1"/>
    </source>
</evidence>
<keyword evidence="3" id="KW-1185">Reference proteome</keyword>
<dbReference type="Pfam" id="PF04266">
    <property type="entry name" value="ASCH"/>
    <property type="match status" value="1"/>
</dbReference>
<dbReference type="RefSeq" id="WP_211322585.1">
    <property type="nucleotide sequence ID" value="NZ_QQAV01000004.1"/>
</dbReference>
<accession>A0A370FIF2</accession>
<gene>
    <name evidence="2" type="ORF">DFR41_104258</name>
</gene>
<evidence type="ECO:0000313" key="3">
    <source>
        <dbReference type="Proteomes" id="UP000255265"/>
    </source>
</evidence>
<dbReference type="CDD" id="cd06554">
    <property type="entry name" value="ASCH_ASC-1_like"/>
    <property type="match status" value="1"/>
</dbReference>
<name>A0A370FIF2_9BURK</name>
<protein>
    <submittedName>
        <fullName evidence="2">ASCH domain-containing protein</fullName>
    </submittedName>
</protein>
<comment type="caution">
    <text evidence="2">The sequence shown here is derived from an EMBL/GenBank/DDBJ whole genome shotgun (WGS) entry which is preliminary data.</text>
</comment>
<proteinExistence type="predicted"/>
<sequence>MIPALSIRQPWAWLIVHGYKHVENRDWNTHFRGRVLVHAGQTLARRHYDELRDSFLEDGLCPADFPAYEQLPRGGIVGSVRIADCIAPERWATPPHVNPWYVPGSFGFMLIEPRPLHFVPFPGKLGFFNVPVGTGGITCA</sequence>
<evidence type="ECO:0000259" key="1">
    <source>
        <dbReference type="Pfam" id="PF04266"/>
    </source>
</evidence>